<dbReference type="AlphaFoldDB" id="A0A495K6C8"/>
<accession>A0A495K6C8</accession>
<reference evidence="3 4" key="1">
    <citation type="submission" date="2018-10" db="EMBL/GenBank/DDBJ databases">
        <title>Sequencing the genomes of 1000 actinobacteria strains.</title>
        <authorList>
            <person name="Klenk H.-P."/>
        </authorList>
    </citation>
    <scope>NUCLEOTIDE SEQUENCE [LARGE SCALE GENOMIC DNA]</scope>
    <source>
        <strain evidence="3 4">DSM 44343</strain>
    </source>
</reference>
<sequence>MVLRDTVDAMATQWLPDRLGVVKGKRVVVTGATNGVGFATARALAGAGARVVLAVRDAELGARRAVEIGGDTEVVRLDLADLSSVRDAAANLDGPIDVLINNAGMVPTTRADTGDGFETAIGTNFLGPFALTNLLLPQIRERIVLVASDAHRSATIDPDDLHLRSARWSPPRAYARSKLAVMLWGLELDKRLRHSGSPTTAMLSQPGWVASNISNKPRLGPVHKVVKAAATLVANDIDAGAASTLYCLTEPIPPGSYVGMDGLWALKGSPVLSGRSSTACDYDLAGDLWRAAERETGTKYPL</sequence>
<comment type="similarity">
    <text evidence="1">Belongs to the short-chain dehydrogenases/reductases (SDR) family.</text>
</comment>
<comment type="caution">
    <text evidence="3">The sequence shown here is derived from an EMBL/GenBank/DDBJ whole genome shotgun (WGS) entry which is preliminary data.</text>
</comment>
<organism evidence="3 4">
    <name type="scientific">Williamsia marianensis</name>
    <dbReference type="NCBI Taxonomy" id="85044"/>
    <lineage>
        <taxon>Bacteria</taxon>
        <taxon>Bacillati</taxon>
        <taxon>Actinomycetota</taxon>
        <taxon>Actinomycetes</taxon>
        <taxon>Mycobacteriales</taxon>
        <taxon>Nocardiaceae</taxon>
        <taxon>Williamsia</taxon>
    </lineage>
</organism>
<dbReference type="PANTHER" id="PTHR24320:SF148">
    <property type="entry name" value="NAD(P)-BINDING ROSSMANN-FOLD SUPERFAMILY PROTEIN"/>
    <property type="match status" value="1"/>
</dbReference>
<dbReference type="Gene3D" id="3.40.50.720">
    <property type="entry name" value="NAD(P)-binding Rossmann-like Domain"/>
    <property type="match status" value="1"/>
</dbReference>
<keyword evidence="2" id="KW-0560">Oxidoreductase</keyword>
<dbReference type="Proteomes" id="UP000274762">
    <property type="component" value="Unassembled WGS sequence"/>
</dbReference>
<dbReference type="SUPFAM" id="SSF51735">
    <property type="entry name" value="NAD(P)-binding Rossmann-fold domains"/>
    <property type="match status" value="1"/>
</dbReference>
<evidence type="ECO:0000256" key="1">
    <source>
        <dbReference type="ARBA" id="ARBA00006484"/>
    </source>
</evidence>
<evidence type="ECO:0000313" key="4">
    <source>
        <dbReference type="Proteomes" id="UP000274762"/>
    </source>
</evidence>
<evidence type="ECO:0000313" key="3">
    <source>
        <dbReference type="EMBL" id="RKR96850.1"/>
    </source>
</evidence>
<dbReference type="Pfam" id="PF00106">
    <property type="entry name" value="adh_short"/>
    <property type="match status" value="1"/>
</dbReference>
<evidence type="ECO:0000256" key="2">
    <source>
        <dbReference type="ARBA" id="ARBA00023002"/>
    </source>
</evidence>
<dbReference type="PRINTS" id="PR00081">
    <property type="entry name" value="GDHRDH"/>
</dbReference>
<dbReference type="GO" id="GO:0016491">
    <property type="term" value="F:oxidoreductase activity"/>
    <property type="evidence" value="ECO:0007669"/>
    <property type="project" value="UniProtKB-KW"/>
</dbReference>
<gene>
    <name evidence="3" type="ORF">DFJ75_3710</name>
</gene>
<dbReference type="InterPro" id="IPR036291">
    <property type="entry name" value="NAD(P)-bd_dom_sf"/>
</dbReference>
<name>A0A495K6C8_WILMA</name>
<protein>
    <submittedName>
        <fullName evidence="3">Short-subunit dehydrogenase</fullName>
    </submittedName>
</protein>
<dbReference type="PANTHER" id="PTHR24320">
    <property type="entry name" value="RETINOL DEHYDROGENASE"/>
    <property type="match status" value="1"/>
</dbReference>
<dbReference type="InterPro" id="IPR002347">
    <property type="entry name" value="SDR_fam"/>
</dbReference>
<proteinExistence type="inferred from homology"/>
<dbReference type="EMBL" id="RBKV01000001">
    <property type="protein sequence ID" value="RKR96850.1"/>
    <property type="molecule type" value="Genomic_DNA"/>
</dbReference>